<dbReference type="STRING" id="1685379.AVO45_07770"/>
<accession>A0A0X3TQ61</accession>
<evidence type="ECO:0000313" key="1">
    <source>
        <dbReference type="EMBL" id="KUJ77864.1"/>
    </source>
</evidence>
<dbReference type="EMBL" id="LQBQ01000023">
    <property type="protein sequence ID" value="KUJ77864.1"/>
    <property type="molecule type" value="Genomic_DNA"/>
</dbReference>
<proteinExistence type="predicted"/>
<keyword evidence="2" id="KW-1185">Reference proteome</keyword>
<evidence type="ECO:0000313" key="2">
    <source>
        <dbReference type="Proteomes" id="UP000053791"/>
    </source>
</evidence>
<comment type="caution">
    <text evidence="1">The sequence shown here is derived from an EMBL/GenBank/DDBJ whole genome shotgun (WGS) entry which is preliminary data.</text>
</comment>
<name>A0A0X3TQ61_9RHOB</name>
<dbReference type="AlphaFoldDB" id="A0A0X3TQ61"/>
<protein>
    <submittedName>
        <fullName evidence="1">Uncharacterized protein</fullName>
    </submittedName>
</protein>
<organism evidence="1 2">
    <name type="scientific">Ruegeria marisrubri</name>
    <dbReference type="NCBI Taxonomy" id="1685379"/>
    <lineage>
        <taxon>Bacteria</taxon>
        <taxon>Pseudomonadati</taxon>
        <taxon>Pseudomonadota</taxon>
        <taxon>Alphaproteobacteria</taxon>
        <taxon>Rhodobacterales</taxon>
        <taxon>Roseobacteraceae</taxon>
        <taxon>Ruegeria</taxon>
    </lineage>
</organism>
<dbReference type="Proteomes" id="UP000053791">
    <property type="component" value="Unassembled WGS sequence"/>
</dbReference>
<reference evidence="1 2" key="1">
    <citation type="submission" date="2015-12" db="EMBL/GenBank/DDBJ databases">
        <authorList>
            <person name="Shamseldin A."/>
            <person name="Moawad H."/>
            <person name="Abd El-Rahim W.M."/>
            <person name="Sadowsky M.J."/>
        </authorList>
    </citation>
    <scope>NUCLEOTIDE SEQUENCE [LARGE SCALE GENOMIC DNA]</scope>
    <source>
        <strain evidence="1 2">ZGT118</strain>
    </source>
</reference>
<sequence length="115" mass="13317">MIKFCLGEVEGLDRFHVSYPFRANQPKSNDEFWQAFDRLFAENREGKSAIVGLTKPDLHWLVALPKRSKIEFIDSDRLSSNTKVPREDIYAGDRRTNGQTYCVVRKEVIIIEKVA</sequence>
<gene>
    <name evidence="1" type="ORF">AVO45_07770</name>
</gene>